<evidence type="ECO:0000256" key="10">
    <source>
        <dbReference type="ARBA" id="ARBA00023204"/>
    </source>
</evidence>
<dbReference type="GO" id="GO:0140664">
    <property type="term" value="F:ATP-dependent DNA damage sensor activity"/>
    <property type="evidence" value="ECO:0007669"/>
    <property type="project" value="InterPro"/>
</dbReference>
<keyword evidence="2 11" id="KW-0547">Nucleotide-binding</keyword>
<keyword evidence="16" id="KW-1185">Reference proteome</keyword>
<dbReference type="Pfam" id="PF18073">
    <property type="entry name" value="Zn_ribbon_LapB"/>
    <property type="match status" value="1"/>
</dbReference>
<dbReference type="InterPro" id="IPR041166">
    <property type="entry name" value="Rubredoxin_2"/>
</dbReference>
<dbReference type="NCBIfam" id="TIGR00416">
    <property type="entry name" value="sms"/>
    <property type="match status" value="1"/>
</dbReference>
<evidence type="ECO:0000256" key="3">
    <source>
        <dbReference type="ARBA" id="ARBA00022763"/>
    </source>
</evidence>
<dbReference type="GO" id="GO:0005829">
    <property type="term" value="C:cytosol"/>
    <property type="evidence" value="ECO:0007669"/>
    <property type="project" value="TreeGrafter"/>
</dbReference>
<dbReference type="GO" id="GO:0003684">
    <property type="term" value="F:damaged DNA binding"/>
    <property type="evidence" value="ECO:0007669"/>
    <property type="project" value="InterPro"/>
</dbReference>
<evidence type="ECO:0000313" key="16">
    <source>
        <dbReference type="Proteomes" id="UP000547973"/>
    </source>
</evidence>
<dbReference type="GO" id="GO:0016787">
    <property type="term" value="F:hydrolase activity"/>
    <property type="evidence" value="ECO:0007669"/>
    <property type="project" value="UniProtKB-KW"/>
</dbReference>
<comment type="similarity">
    <text evidence="11 13">Belongs to the RecA family. RadA subfamily.</text>
</comment>
<evidence type="ECO:0000313" key="15">
    <source>
        <dbReference type="EMBL" id="NYI42557.1"/>
    </source>
</evidence>
<dbReference type="PROSITE" id="PS50162">
    <property type="entry name" value="RECA_2"/>
    <property type="match status" value="1"/>
</dbReference>
<dbReference type="EMBL" id="JACBZO010000001">
    <property type="protein sequence ID" value="NYI42557.1"/>
    <property type="molecule type" value="Genomic_DNA"/>
</dbReference>
<dbReference type="InterPro" id="IPR020568">
    <property type="entry name" value="Ribosomal_Su5_D2-typ_SF"/>
</dbReference>
<keyword evidence="5" id="KW-0378">Hydrolase</keyword>
<gene>
    <name evidence="11" type="primary">radA</name>
    <name evidence="15" type="ORF">BKA03_002676</name>
</gene>
<dbReference type="PANTHER" id="PTHR32472:SF10">
    <property type="entry name" value="DNA REPAIR PROTEIN RADA-LIKE PROTEIN"/>
    <property type="match status" value="1"/>
</dbReference>
<dbReference type="InterPro" id="IPR003593">
    <property type="entry name" value="AAA+_ATPase"/>
</dbReference>
<dbReference type="SUPFAM" id="SSF54211">
    <property type="entry name" value="Ribosomal protein S5 domain 2-like"/>
    <property type="match status" value="1"/>
</dbReference>
<dbReference type="Gene3D" id="3.40.50.300">
    <property type="entry name" value="P-loop containing nucleotide triphosphate hydrolases"/>
    <property type="match status" value="1"/>
</dbReference>
<evidence type="ECO:0000256" key="2">
    <source>
        <dbReference type="ARBA" id="ARBA00022741"/>
    </source>
</evidence>
<name>A0A7Z0CL61_9MICO</name>
<dbReference type="Pfam" id="PF13541">
    <property type="entry name" value="ChlI"/>
    <property type="match status" value="1"/>
</dbReference>
<dbReference type="CDD" id="cd01121">
    <property type="entry name" value="RadA_SMS_N"/>
    <property type="match status" value="1"/>
</dbReference>
<accession>A0A7Z0CL61</accession>
<dbReference type="OrthoDB" id="9803906at2"/>
<reference evidence="15 16" key="1">
    <citation type="submission" date="2020-07" db="EMBL/GenBank/DDBJ databases">
        <title>Sequencing the genomes of 1000 actinobacteria strains.</title>
        <authorList>
            <person name="Klenk H.-P."/>
        </authorList>
    </citation>
    <scope>NUCLEOTIDE SEQUENCE [LARGE SCALE GENOMIC DNA]</scope>
    <source>
        <strain evidence="15 16">DSM 19970</strain>
    </source>
</reference>
<dbReference type="PANTHER" id="PTHR32472">
    <property type="entry name" value="DNA REPAIR PROTEIN RADA"/>
    <property type="match status" value="1"/>
</dbReference>
<feature type="short sequence motif" description="RadA KNRFG motif" evidence="11">
    <location>
        <begin position="252"/>
        <end position="256"/>
    </location>
</feature>
<organism evidence="15 16">
    <name type="scientific">Demequina lutea</name>
    <dbReference type="NCBI Taxonomy" id="431489"/>
    <lineage>
        <taxon>Bacteria</taxon>
        <taxon>Bacillati</taxon>
        <taxon>Actinomycetota</taxon>
        <taxon>Actinomycetes</taxon>
        <taxon>Micrococcales</taxon>
        <taxon>Demequinaceae</taxon>
        <taxon>Demequina</taxon>
    </lineage>
</organism>
<dbReference type="GO" id="GO:0000725">
    <property type="term" value="P:recombinational repair"/>
    <property type="evidence" value="ECO:0007669"/>
    <property type="project" value="UniProtKB-UniRule"/>
</dbReference>
<dbReference type="Proteomes" id="UP000547973">
    <property type="component" value="Unassembled WGS sequence"/>
</dbReference>
<evidence type="ECO:0000256" key="7">
    <source>
        <dbReference type="ARBA" id="ARBA00022840"/>
    </source>
</evidence>
<evidence type="ECO:0000256" key="1">
    <source>
        <dbReference type="ARBA" id="ARBA00022723"/>
    </source>
</evidence>
<feature type="binding site" evidence="11">
    <location>
        <begin position="95"/>
        <end position="102"/>
    </location>
    <ligand>
        <name>ATP</name>
        <dbReference type="ChEBI" id="CHEBI:30616"/>
    </ligand>
</feature>
<evidence type="ECO:0000256" key="4">
    <source>
        <dbReference type="ARBA" id="ARBA00022771"/>
    </source>
</evidence>
<dbReference type="InterPro" id="IPR004504">
    <property type="entry name" value="DNA_repair_RadA"/>
</dbReference>
<dbReference type="GO" id="GO:0005524">
    <property type="term" value="F:ATP binding"/>
    <property type="evidence" value="ECO:0007669"/>
    <property type="project" value="UniProtKB-UniRule"/>
</dbReference>
<proteinExistence type="inferred from homology"/>
<evidence type="ECO:0000256" key="11">
    <source>
        <dbReference type="HAMAP-Rule" id="MF_01498"/>
    </source>
</evidence>
<dbReference type="InterPro" id="IPR020588">
    <property type="entry name" value="RecA_ATP-bd"/>
</dbReference>
<keyword evidence="9 11" id="KW-0238">DNA-binding</keyword>
<dbReference type="InterPro" id="IPR027417">
    <property type="entry name" value="P-loop_NTPase"/>
</dbReference>
<sequence length="458" mass="46714">MAITKKAPTGYRCSECGWTAVKWVGRCGECQAWGTVVEVGAASGPATKASAVTTPARPIGDIPVSESTRHPTHVAEFDRVLGGGLVVGAAVLLAGEPGVGKSTLLLEVAARAAREGRNVLYVSGEESAGQVRLRAERMGALEPRLKLAAETDLGVVLAHLAAEAPDLVVVDSIQTISSGAIEGSPGGVSQVREVAGALIQAAKATGTPMVLVGHVTKDGSVAGPRIVEHLVDVVCQFEGDPHSPLRLLRALKNRFGSVDEVGCFQLVEAGIEEVPDPSGLFLTRTDEAIAGTCPTITLDGRRALPAEIQALVAPSALANPRRATSGMDSARVAMILAVLHRRVGVALAADDVYVATVGGARVAEPAADLALALALASARADRPVRKGLVAIGEVALSGAVRPISAIGTRLSEAARLGFTHAIVPAGVADAAREASGGKVTVLGVETLADAVRAGLQPE</sequence>
<keyword evidence="8 11" id="KW-0346">Stress response</keyword>
<feature type="region of interest" description="Lon-protease-like" evidence="11">
    <location>
        <begin position="351"/>
        <end position="458"/>
    </location>
</feature>
<comment type="function">
    <text evidence="13">DNA-dependent ATPase involved in processing of recombination intermediates, plays a role in repairing DNA breaks. Stimulates the branch migration of RecA-mediated strand transfer reactions, allowing the 3' invading strand to extend heteroduplex DNA faster. Binds ssDNA in the presence of ADP but not other nucleotides, has ATPase activity that is stimulated by ssDNA and various branched DNA structures, but inhibited by SSB. Does not have RecA's homology-searching function.</text>
</comment>
<dbReference type="GO" id="GO:0008270">
    <property type="term" value="F:zinc ion binding"/>
    <property type="evidence" value="ECO:0007669"/>
    <property type="project" value="UniProtKB-KW"/>
</dbReference>
<dbReference type="Pfam" id="PF13481">
    <property type="entry name" value="AAA_25"/>
    <property type="match status" value="1"/>
</dbReference>
<keyword evidence="1 11" id="KW-0479">Metal-binding</keyword>
<evidence type="ECO:0000256" key="12">
    <source>
        <dbReference type="NCBIfam" id="TIGR00416"/>
    </source>
</evidence>
<dbReference type="AlphaFoldDB" id="A0A7Z0CL61"/>
<evidence type="ECO:0000256" key="5">
    <source>
        <dbReference type="ARBA" id="ARBA00022801"/>
    </source>
</evidence>
<dbReference type="RefSeq" id="WP_062074363.1">
    <property type="nucleotide sequence ID" value="NZ_BBRC01000002.1"/>
</dbReference>
<evidence type="ECO:0000256" key="13">
    <source>
        <dbReference type="RuleBase" id="RU003555"/>
    </source>
</evidence>
<comment type="domain">
    <text evidence="11">The middle region has homology to RecA with ATPase motifs including the RadA KNRFG motif, while the C-terminus is homologous to Lon protease.</text>
</comment>
<evidence type="ECO:0000256" key="6">
    <source>
        <dbReference type="ARBA" id="ARBA00022833"/>
    </source>
</evidence>
<evidence type="ECO:0000259" key="14">
    <source>
        <dbReference type="PROSITE" id="PS50162"/>
    </source>
</evidence>
<dbReference type="SUPFAM" id="SSF52540">
    <property type="entry name" value="P-loop containing nucleoside triphosphate hydrolases"/>
    <property type="match status" value="1"/>
</dbReference>
<dbReference type="Gene3D" id="3.30.230.10">
    <property type="match status" value="1"/>
</dbReference>
<keyword evidence="10 11" id="KW-0234">DNA repair</keyword>
<dbReference type="InterPro" id="IPR014721">
    <property type="entry name" value="Ribsml_uS5_D2-typ_fold_subgr"/>
</dbReference>
<dbReference type="FunFam" id="3.40.50.300:FF:000050">
    <property type="entry name" value="DNA repair protein RadA"/>
    <property type="match status" value="1"/>
</dbReference>
<dbReference type="SMART" id="SM00382">
    <property type="entry name" value="AAA"/>
    <property type="match status" value="1"/>
</dbReference>
<keyword evidence="6 13" id="KW-0862">Zinc</keyword>
<protein>
    <recommendedName>
        <fullName evidence="11 12">DNA repair protein RadA</fullName>
    </recommendedName>
</protein>
<keyword evidence="7 11" id="KW-0067">ATP-binding</keyword>
<dbReference type="PRINTS" id="PR01874">
    <property type="entry name" value="DNAREPAIRADA"/>
</dbReference>
<evidence type="ECO:0000256" key="9">
    <source>
        <dbReference type="ARBA" id="ARBA00023125"/>
    </source>
</evidence>
<feature type="domain" description="RecA family profile 1" evidence="14">
    <location>
        <begin position="66"/>
        <end position="215"/>
    </location>
</feature>
<keyword evidence="3 11" id="KW-0227">DNA damage</keyword>
<comment type="function">
    <text evidence="11">Plays a role in repairing double-strand DNA breaks, probably involving stabilizing or processing branched DNA or blocked replication forks.</text>
</comment>
<comment type="caution">
    <text evidence="15">The sequence shown here is derived from an EMBL/GenBank/DDBJ whole genome shotgun (WGS) entry which is preliminary data.</text>
</comment>
<dbReference type="HAMAP" id="MF_01498">
    <property type="entry name" value="RadA_bact"/>
    <property type="match status" value="1"/>
</dbReference>
<keyword evidence="4 13" id="KW-0863">Zinc-finger</keyword>
<evidence type="ECO:0000256" key="8">
    <source>
        <dbReference type="ARBA" id="ARBA00023016"/>
    </source>
</evidence>